<accession>A0ABR9WB22</accession>
<dbReference type="InterPro" id="IPR019734">
    <property type="entry name" value="TPR_rpt"/>
</dbReference>
<keyword evidence="4" id="KW-0808">Transferase</keyword>
<evidence type="ECO:0000256" key="10">
    <source>
        <dbReference type="SAM" id="SignalP"/>
    </source>
</evidence>
<feature type="repeat" description="TPR" evidence="8">
    <location>
        <begin position="253"/>
        <end position="286"/>
    </location>
</feature>
<dbReference type="InterPro" id="IPR005467">
    <property type="entry name" value="His_kinase_dom"/>
</dbReference>
<dbReference type="EC" id="2.7.13.3" evidence="2"/>
<dbReference type="RefSeq" id="WP_194119712.1">
    <property type="nucleotide sequence ID" value="NZ_JACYGY010000001.1"/>
</dbReference>
<dbReference type="SUPFAM" id="SSF48452">
    <property type="entry name" value="TPR-like"/>
    <property type="match status" value="2"/>
</dbReference>
<dbReference type="Pfam" id="PF07568">
    <property type="entry name" value="HisKA_2"/>
    <property type="match status" value="1"/>
</dbReference>
<dbReference type="PROSITE" id="PS50109">
    <property type="entry name" value="HIS_KIN"/>
    <property type="match status" value="1"/>
</dbReference>
<dbReference type="Gene3D" id="3.30.450.20">
    <property type="entry name" value="PAS domain"/>
    <property type="match status" value="1"/>
</dbReference>
<feature type="domain" description="Histidine kinase" evidence="11">
    <location>
        <begin position="550"/>
        <end position="743"/>
    </location>
</feature>
<evidence type="ECO:0000256" key="8">
    <source>
        <dbReference type="PROSITE-ProRule" id="PRU00339"/>
    </source>
</evidence>
<dbReference type="Pfam" id="PF02518">
    <property type="entry name" value="HATPase_c"/>
    <property type="match status" value="1"/>
</dbReference>
<evidence type="ECO:0000256" key="5">
    <source>
        <dbReference type="ARBA" id="ARBA00022741"/>
    </source>
</evidence>
<sequence length="751" mass="85603">MLKFITVFCILILTTPSFGQDPGPFSIEEAKPLLLKLKKSPSDTNRVQILLQLSDQYTHRKNESALAIDSALFYSMAASRLSTTLVYPKGEGYSYLQLSRILPKKKEREKGRVYLYKAIQVFSRAKAFYMLGESYFTLAGFYSLSENEIKEKIKFMQQSLHNFRLAGNREKEGHVLKELGDLYFIQGNTGQALATLKHSLKIFQSIKYKRLMGVYDLLGRVYSDLGDPWEGIKYGLLALATAKQVGDTSIQQCTIYNRIGMTYFDLGDFENAHQYYKYALTIAEKYKDADAIYEVASNQAFALNGLNRPVESLALLNKIEKKYTAAGVDGRVMIDHAIISTLRQLKQNAKAEIYCDELLNIASHLTSREELHNKIYSIVIPFYLATQDYSKAEKYLPLHKELAGRSQNRKNQYANFLWQSRLDSARRNYVSAMGNYEHYSALKDSVFNETKIREIGQLEVIYDIEKKDENIGMLTKQSQLQAGMLRQASLVQKITLVSIAMLLIILSLLYNSYRLNQKINLNMQVQQEEINRKNISLSRLVIEKEWLIKEIHHRVKNNLHMVAGLLDSQSEFLKTDEARMAITDSQHRIQSMSMIHQKLYQTENMSTIDISAYVHEMVAYLKDSFDSRQPIIFNIQVERVEMNISYSIPLGLILNEAITNAIKYAFPGDRSGIITIVLEQTVPENFILSISDNGIGISNDFDIQKNNTFGLALIQGLCDDIGGKLEINSHGGTEIRISFVYQPEGHAESIA</sequence>
<reference evidence="13" key="1">
    <citation type="submission" date="2023-07" db="EMBL/GenBank/DDBJ databases">
        <title>Dyadobacter sp. nov 'subterranea' isolated from contaminted grondwater.</title>
        <authorList>
            <person name="Szabo I."/>
            <person name="Al-Omari J."/>
            <person name="Szerdahelyi S.G."/>
            <person name="Rado J."/>
        </authorList>
    </citation>
    <scope>NUCLEOTIDE SEQUENCE [LARGE SCALE GENOMIC DNA]</scope>
    <source>
        <strain evidence="13">UP-52</strain>
    </source>
</reference>
<keyword evidence="7" id="KW-0067">ATP-binding</keyword>
<dbReference type="Gene3D" id="3.30.565.10">
    <property type="entry name" value="Histidine kinase-like ATPase, C-terminal domain"/>
    <property type="match status" value="1"/>
</dbReference>
<dbReference type="PANTHER" id="PTHR41523:SF8">
    <property type="entry name" value="ETHYLENE RESPONSE SENSOR PROTEIN"/>
    <property type="match status" value="1"/>
</dbReference>
<evidence type="ECO:0000313" key="13">
    <source>
        <dbReference type="Proteomes" id="UP000634134"/>
    </source>
</evidence>
<comment type="catalytic activity">
    <reaction evidence="1">
        <text>ATP + protein L-histidine = ADP + protein N-phospho-L-histidine.</text>
        <dbReference type="EC" id="2.7.13.3"/>
    </reaction>
</comment>
<dbReference type="SMART" id="SM00387">
    <property type="entry name" value="HATPase_c"/>
    <property type="match status" value="1"/>
</dbReference>
<feature type="chain" id="PRO_5045127001" description="histidine kinase" evidence="10">
    <location>
        <begin position="20"/>
        <end position="751"/>
    </location>
</feature>
<dbReference type="Gene3D" id="1.25.40.10">
    <property type="entry name" value="Tetratricopeptide repeat domain"/>
    <property type="match status" value="1"/>
</dbReference>
<dbReference type="EMBL" id="JACYGY010000001">
    <property type="protein sequence ID" value="MBE9461434.1"/>
    <property type="molecule type" value="Genomic_DNA"/>
</dbReference>
<dbReference type="InterPro" id="IPR003594">
    <property type="entry name" value="HATPase_dom"/>
</dbReference>
<evidence type="ECO:0000256" key="2">
    <source>
        <dbReference type="ARBA" id="ARBA00012438"/>
    </source>
</evidence>
<keyword evidence="10" id="KW-0732">Signal</keyword>
<evidence type="ECO:0000256" key="3">
    <source>
        <dbReference type="ARBA" id="ARBA00022553"/>
    </source>
</evidence>
<dbReference type="SMART" id="SM00028">
    <property type="entry name" value="TPR"/>
    <property type="match status" value="3"/>
</dbReference>
<gene>
    <name evidence="12" type="ORF">IEE83_06025</name>
</gene>
<evidence type="ECO:0000256" key="9">
    <source>
        <dbReference type="SAM" id="Phobius"/>
    </source>
</evidence>
<dbReference type="InterPro" id="IPR011495">
    <property type="entry name" value="Sig_transdc_His_kin_sub2_dim/P"/>
</dbReference>
<feature type="signal peptide" evidence="10">
    <location>
        <begin position="1"/>
        <end position="19"/>
    </location>
</feature>
<keyword evidence="3" id="KW-0597">Phosphoprotein</keyword>
<dbReference type="InterPro" id="IPR036890">
    <property type="entry name" value="HATPase_C_sf"/>
</dbReference>
<dbReference type="PANTHER" id="PTHR41523">
    <property type="entry name" value="TWO-COMPONENT SYSTEM SENSOR PROTEIN"/>
    <property type="match status" value="1"/>
</dbReference>
<protein>
    <recommendedName>
        <fullName evidence="2">histidine kinase</fullName>
        <ecNumber evidence="2">2.7.13.3</ecNumber>
    </recommendedName>
</protein>
<evidence type="ECO:0000256" key="1">
    <source>
        <dbReference type="ARBA" id="ARBA00000085"/>
    </source>
</evidence>
<keyword evidence="5" id="KW-0547">Nucleotide-binding</keyword>
<evidence type="ECO:0000313" key="12">
    <source>
        <dbReference type="EMBL" id="MBE9461434.1"/>
    </source>
</evidence>
<dbReference type="Proteomes" id="UP000634134">
    <property type="component" value="Unassembled WGS sequence"/>
</dbReference>
<dbReference type="Pfam" id="PF13424">
    <property type="entry name" value="TPR_12"/>
    <property type="match status" value="1"/>
</dbReference>
<evidence type="ECO:0000259" key="11">
    <source>
        <dbReference type="PROSITE" id="PS50109"/>
    </source>
</evidence>
<evidence type="ECO:0000256" key="4">
    <source>
        <dbReference type="ARBA" id="ARBA00022679"/>
    </source>
</evidence>
<keyword evidence="8" id="KW-0802">TPR repeat</keyword>
<evidence type="ECO:0000256" key="6">
    <source>
        <dbReference type="ARBA" id="ARBA00022777"/>
    </source>
</evidence>
<dbReference type="InterPro" id="IPR011990">
    <property type="entry name" value="TPR-like_helical_dom_sf"/>
</dbReference>
<proteinExistence type="predicted"/>
<dbReference type="PROSITE" id="PS50005">
    <property type="entry name" value="TPR"/>
    <property type="match status" value="1"/>
</dbReference>
<keyword evidence="6" id="KW-0418">Kinase</keyword>
<organism evidence="12 13">
    <name type="scientific">Dyadobacter subterraneus</name>
    <dbReference type="NCBI Taxonomy" id="2773304"/>
    <lineage>
        <taxon>Bacteria</taxon>
        <taxon>Pseudomonadati</taxon>
        <taxon>Bacteroidota</taxon>
        <taxon>Cytophagia</taxon>
        <taxon>Cytophagales</taxon>
        <taxon>Spirosomataceae</taxon>
        <taxon>Dyadobacter</taxon>
    </lineage>
</organism>
<name>A0ABR9WB22_9BACT</name>
<keyword evidence="9" id="KW-0812">Transmembrane</keyword>
<keyword evidence="13" id="KW-1185">Reference proteome</keyword>
<feature type="transmembrane region" description="Helical" evidence="9">
    <location>
        <begin position="494"/>
        <end position="513"/>
    </location>
</feature>
<keyword evidence="9" id="KW-0472">Membrane</keyword>
<keyword evidence="9" id="KW-1133">Transmembrane helix</keyword>
<evidence type="ECO:0000256" key="7">
    <source>
        <dbReference type="ARBA" id="ARBA00022840"/>
    </source>
</evidence>
<dbReference type="SUPFAM" id="SSF55874">
    <property type="entry name" value="ATPase domain of HSP90 chaperone/DNA topoisomerase II/histidine kinase"/>
    <property type="match status" value="1"/>
</dbReference>
<comment type="caution">
    <text evidence="12">The sequence shown here is derived from an EMBL/GenBank/DDBJ whole genome shotgun (WGS) entry which is preliminary data.</text>
</comment>